<dbReference type="EMBL" id="WYDN01000020">
    <property type="protein sequence ID" value="NAZ17642.1"/>
    <property type="molecule type" value="Genomic_DNA"/>
</dbReference>
<accession>A0A365YB94</accession>
<dbReference type="AlphaFoldDB" id="A0A365YB94"/>
<name>A0A365YB94_9MICC</name>
<proteinExistence type="predicted"/>
<evidence type="ECO:0000313" key="2">
    <source>
        <dbReference type="EMBL" id="NAZ17642.1"/>
    </source>
</evidence>
<feature type="transmembrane region" description="Helical" evidence="1">
    <location>
        <begin position="39"/>
        <end position="61"/>
    </location>
</feature>
<reference evidence="3 4" key="1">
    <citation type="submission" date="2018-01" db="EMBL/GenBank/DDBJ databases">
        <title>Glutamicibacter soli strain NHPC-3 Whole genome sequence and assembly.</title>
        <authorList>
            <person name="Choudhury P."/>
            <person name="Gupta D."/>
            <person name="Sengupta K."/>
            <person name="Jawed A."/>
            <person name="Sultana N."/>
            <person name="Saha P."/>
        </authorList>
    </citation>
    <scope>NUCLEOTIDE SEQUENCE [LARGE SCALE GENOMIC DNA]</scope>
    <source>
        <strain evidence="3 4">NHPC-3</strain>
    </source>
</reference>
<dbReference type="EMBL" id="POAF01000006">
    <property type="protein sequence ID" value="RBL99955.1"/>
    <property type="molecule type" value="Genomic_DNA"/>
</dbReference>
<keyword evidence="1" id="KW-0472">Membrane</keyword>
<gene>
    <name evidence="3" type="ORF">C1H84_12470</name>
    <name evidence="2" type="ORF">GT020_16470</name>
</gene>
<comment type="caution">
    <text evidence="3">The sequence shown here is derived from an EMBL/GenBank/DDBJ whole genome shotgun (WGS) entry which is preliminary data.</text>
</comment>
<evidence type="ECO:0000313" key="4">
    <source>
        <dbReference type="Proteomes" id="UP000252167"/>
    </source>
</evidence>
<keyword evidence="1" id="KW-1133">Transmembrane helix</keyword>
<dbReference type="RefSeq" id="WP_047118189.1">
    <property type="nucleotide sequence ID" value="NZ_CM125969.1"/>
</dbReference>
<keyword evidence="4" id="KW-1185">Reference proteome</keyword>
<keyword evidence="1" id="KW-0812">Transmembrane</keyword>
<dbReference type="Proteomes" id="UP000252167">
    <property type="component" value="Unassembled WGS sequence"/>
</dbReference>
<reference evidence="2 5" key="2">
    <citation type="submission" date="2020-01" db="EMBL/GenBank/DDBJ databases">
        <title>Glutamicibacter soli M275.</title>
        <authorList>
            <person name="Meng X."/>
        </authorList>
    </citation>
    <scope>NUCLEOTIDE SEQUENCE [LARGE SCALE GENOMIC DNA]</scope>
    <source>
        <strain evidence="2 5">M275</strain>
    </source>
</reference>
<dbReference type="Proteomes" id="UP000477543">
    <property type="component" value="Unassembled WGS sequence"/>
</dbReference>
<evidence type="ECO:0000313" key="5">
    <source>
        <dbReference type="Proteomes" id="UP000477543"/>
    </source>
</evidence>
<protein>
    <submittedName>
        <fullName evidence="3">Uncharacterized protein</fullName>
    </submittedName>
</protein>
<evidence type="ECO:0000313" key="3">
    <source>
        <dbReference type="EMBL" id="RBL99955.1"/>
    </source>
</evidence>
<evidence type="ECO:0000256" key="1">
    <source>
        <dbReference type="SAM" id="Phobius"/>
    </source>
</evidence>
<sequence length="68" mass="7334">MTHEEQVMRRQRITILLLVFLAIAAFALAITPALAGLSGAFAAFGGLCLLVSLGIAINSYWRTTRTPD</sequence>
<organism evidence="3 4">
    <name type="scientific">Glutamicibacter soli</name>
    <dbReference type="NCBI Taxonomy" id="453836"/>
    <lineage>
        <taxon>Bacteria</taxon>
        <taxon>Bacillati</taxon>
        <taxon>Actinomycetota</taxon>
        <taxon>Actinomycetes</taxon>
        <taxon>Micrococcales</taxon>
        <taxon>Micrococcaceae</taxon>
        <taxon>Glutamicibacter</taxon>
    </lineage>
</organism>